<keyword evidence="10" id="KW-1185">Reference proteome</keyword>
<sequence length="335" mass="36705">MRGEEVPPVLRYVTRKATGWLLMIVVATNATYFLASWFLDPRSNFKELRPVRTEEQIGRALAPYNLDPQVPIVQRWWDWLTSVVVHFDWGRSPTGVSVNGEIGYRSLVSAELVVMATILSVVIGVTLGVYTASRQYGWADRISQAVSIAVFNVPTSVAALAVVFVAIWLNQHAGLHFLYVAGENSPNVEGLLPTIGDRLLHLILPTLTLTLMGYVGYHLTQRSLLLDTINADYVRTARATGLTRTKAIRRHALRTALIPTATSVAFSIPAIFTGAIITETIFGWNGMGRYFIQTISKNDIHGTVATAAFAAALTAIGAILADIATVFLDPRVRVS</sequence>
<evidence type="ECO:0000256" key="7">
    <source>
        <dbReference type="RuleBase" id="RU363032"/>
    </source>
</evidence>
<name>A0ABY9HRV3_9ACTN</name>
<feature type="transmembrane region" description="Helical" evidence="7">
    <location>
        <begin position="145"/>
        <end position="169"/>
    </location>
</feature>
<dbReference type="PANTHER" id="PTHR30465">
    <property type="entry name" value="INNER MEMBRANE ABC TRANSPORTER"/>
    <property type="match status" value="1"/>
</dbReference>
<feature type="transmembrane region" description="Helical" evidence="7">
    <location>
        <begin position="20"/>
        <end position="39"/>
    </location>
</feature>
<keyword evidence="5 7" id="KW-1133">Transmembrane helix</keyword>
<keyword evidence="2 7" id="KW-0813">Transport</keyword>
<evidence type="ECO:0000256" key="5">
    <source>
        <dbReference type="ARBA" id="ARBA00022989"/>
    </source>
</evidence>
<evidence type="ECO:0000259" key="8">
    <source>
        <dbReference type="PROSITE" id="PS50928"/>
    </source>
</evidence>
<protein>
    <submittedName>
        <fullName evidence="9">ABC transporter permease</fullName>
    </submittedName>
</protein>
<keyword evidence="3" id="KW-1003">Cell membrane</keyword>
<comment type="subcellular location">
    <subcellularLocation>
        <location evidence="1 7">Cell membrane</location>
        <topology evidence="1 7">Multi-pass membrane protein</topology>
    </subcellularLocation>
</comment>
<keyword evidence="6 7" id="KW-0472">Membrane</keyword>
<dbReference type="CDD" id="cd06261">
    <property type="entry name" value="TM_PBP2"/>
    <property type="match status" value="1"/>
</dbReference>
<dbReference type="Pfam" id="PF00528">
    <property type="entry name" value="BPD_transp_1"/>
    <property type="match status" value="1"/>
</dbReference>
<evidence type="ECO:0000256" key="4">
    <source>
        <dbReference type="ARBA" id="ARBA00022692"/>
    </source>
</evidence>
<feature type="transmembrane region" description="Helical" evidence="7">
    <location>
        <begin position="304"/>
        <end position="328"/>
    </location>
</feature>
<proteinExistence type="inferred from homology"/>
<dbReference type="PANTHER" id="PTHR30465:SF0">
    <property type="entry name" value="OLIGOPEPTIDE TRANSPORT SYSTEM PERMEASE PROTEIN APPB"/>
    <property type="match status" value="1"/>
</dbReference>
<dbReference type="Gene3D" id="1.10.3720.10">
    <property type="entry name" value="MetI-like"/>
    <property type="match status" value="1"/>
</dbReference>
<gene>
    <name evidence="9" type="ORF">P8A18_29360</name>
</gene>
<accession>A0ABY9HRV3</accession>
<evidence type="ECO:0000313" key="10">
    <source>
        <dbReference type="Proteomes" id="UP001239522"/>
    </source>
</evidence>
<dbReference type="PROSITE" id="PS50928">
    <property type="entry name" value="ABC_TM1"/>
    <property type="match status" value="1"/>
</dbReference>
<feature type="transmembrane region" description="Helical" evidence="7">
    <location>
        <begin position="256"/>
        <end position="284"/>
    </location>
</feature>
<evidence type="ECO:0000256" key="6">
    <source>
        <dbReference type="ARBA" id="ARBA00023136"/>
    </source>
</evidence>
<organism evidence="9 10">
    <name type="scientific">Streptomyces castrisilvae</name>
    <dbReference type="NCBI Taxonomy" id="3033811"/>
    <lineage>
        <taxon>Bacteria</taxon>
        <taxon>Bacillati</taxon>
        <taxon>Actinomycetota</taxon>
        <taxon>Actinomycetes</taxon>
        <taxon>Kitasatosporales</taxon>
        <taxon>Streptomycetaceae</taxon>
        <taxon>Streptomyces</taxon>
    </lineage>
</organism>
<evidence type="ECO:0000256" key="2">
    <source>
        <dbReference type="ARBA" id="ARBA00022448"/>
    </source>
</evidence>
<dbReference type="EMBL" id="CP120997">
    <property type="protein sequence ID" value="WLQ37293.1"/>
    <property type="molecule type" value="Genomic_DNA"/>
</dbReference>
<dbReference type="InterPro" id="IPR000515">
    <property type="entry name" value="MetI-like"/>
</dbReference>
<keyword evidence="4 7" id="KW-0812">Transmembrane</keyword>
<feature type="domain" description="ABC transmembrane type-1" evidence="8">
    <location>
        <begin position="106"/>
        <end position="325"/>
    </location>
</feature>
<evidence type="ECO:0000256" key="3">
    <source>
        <dbReference type="ARBA" id="ARBA00022475"/>
    </source>
</evidence>
<comment type="similarity">
    <text evidence="7">Belongs to the binding-protein-dependent transport system permease family.</text>
</comment>
<reference evidence="9 10" key="1">
    <citation type="submission" date="2023-03" db="EMBL/GenBank/DDBJ databases">
        <title>Isolation and description of six Streptomyces strains from soil environments, able to metabolize different microbial glucans.</title>
        <authorList>
            <person name="Widen T."/>
            <person name="Larsbrink J."/>
        </authorList>
    </citation>
    <scope>NUCLEOTIDE SEQUENCE [LARGE SCALE GENOMIC DNA]</scope>
    <source>
        <strain evidence="9 10">Mut1</strain>
    </source>
</reference>
<dbReference type="InterPro" id="IPR035906">
    <property type="entry name" value="MetI-like_sf"/>
</dbReference>
<evidence type="ECO:0000313" key="9">
    <source>
        <dbReference type="EMBL" id="WLQ37293.1"/>
    </source>
</evidence>
<feature type="transmembrane region" description="Helical" evidence="7">
    <location>
        <begin position="112"/>
        <end position="133"/>
    </location>
</feature>
<dbReference type="SUPFAM" id="SSF161098">
    <property type="entry name" value="MetI-like"/>
    <property type="match status" value="1"/>
</dbReference>
<dbReference type="Proteomes" id="UP001239522">
    <property type="component" value="Chromosome"/>
</dbReference>
<evidence type="ECO:0000256" key="1">
    <source>
        <dbReference type="ARBA" id="ARBA00004651"/>
    </source>
</evidence>
<feature type="transmembrane region" description="Helical" evidence="7">
    <location>
        <begin position="199"/>
        <end position="217"/>
    </location>
</feature>